<keyword evidence="7 11" id="KW-1133">Transmembrane helix</keyword>
<feature type="transmembrane region" description="Helical" evidence="11">
    <location>
        <begin position="29"/>
        <end position="51"/>
    </location>
</feature>
<evidence type="ECO:0000256" key="4">
    <source>
        <dbReference type="ARBA" id="ARBA00022475"/>
    </source>
</evidence>
<dbReference type="PANTHER" id="PTHR30386:SF19">
    <property type="entry name" value="MULTIDRUG EXPORT PROTEIN EMRA-RELATED"/>
    <property type="match status" value="1"/>
</dbReference>
<reference evidence="14 15" key="1">
    <citation type="submission" date="2020-05" db="EMBL/GenBank/DDBJ databases">
        <authorList>
            <person name="Niu N."/>
        </authorList>
    </citation>
    <scope>NUCLEOTIDE SEQUENCE [LARGE SCALE GENOMIC DNA]</scope>
    <source>
        <strain evidence="14 15">LMG10982</strain>
    </source>
</reference>
<dbReference type="SUPFAM" id="SSF111369">
    <property type="entry name" value="HlyD-like secretion proteins"/>
    <property type="match status" value="2"/>
</dbReference>
<feature type="domain" description="p-hydroxybenzoic acid efflux pump subunit AaeA-like beta-barrel" evidence="13">
    <location>
        <begin position="259"/>
        <end position="351"/>
    </location>
</feature>
<evidence type="ECO:0000256" key="1">
    <source>
        <dbReference type="ARBA" id="ARBA00004377"/>
    </source>
</evidence>
<sequence length="394" mass="42865">MSSENTSSPATSAESLQTLRRQNRRKRHLVLLTLFFLIIGLCFAAMYFLVWQHEESTDDAYINGHTVQITPQVTGTVQAVAVDDTDMVKAGQLLVRLDDSDMQLAYERAQSELINAIRQNQQQIAARHQAQAQVNAKKVQLDRIKADLKRREVLAGTDAISTEELTHARAAVTEAEAALSAAEAQDRAAQAALGHDVPLRQQPAVLMAISHVKEAWLNLQRTQIKAPIDGQVAKRNVQVGQKVAPGAALMAVVPLHNVWVDANFKETQLANLRIGQPAEITADIYGSKVTYHGTVVGLSAGTGSAFALLPAQNATGNWIKVVQRLPVRIALDAKEVAEHPLRVGLSMSVEVDTSNKDGQPVATTDNAKDVQSLPDEDWTPVNTVIDNIFASYAQ</sequence>
<dbReference type="InterPro" id="IPR050739">
    <property type="entry name" value="MFP"/>
</dbReference>
<dbReference type="EMBL" id="JABGBO010000001">
    <property type="protein sequence ID" value="NOL48751.1"/>
    <property type="molecule type" value="Genomic_DNA"/>
</dbReference>
<gene>
    <name evidence="14" type="ORF">HKX40_01170</name>
</gene>
<dbReference type="InterPro" id="IPR058634">
    <property type="entry name" value="AaeA-lik-b-barrel"/>
</dbReference>
<feature type="coiled-coil region" evidence="9">
    <location>
        <begin position="127"/>
        <end position="185"/>
    </location>
</feature>
<dbReference type="Gene3D" id="2.40.50.100">
    <property type="match status" value="1"/>
</dbReference>
<evidence type="ECO:0000256" key="7">
    <source>
        <dbReference type="ARBA" id="ARBA00022989"/>
    </source>
</evidence>
<dbReference type="Proteomes" id="UP000541421">
    <property type="component" value="Unassembled WGS sequence"/>
</dbReference>
<evidence type="ECO:0000313" key="15">
    <source>
        <dbReference type="Proteomes" id="UP000541421"/>
    </source>
</evidence>
<dbReference type="GO" id="GO:0005886">
    <property type="term" value="C:plasma membrane"/>
    <property type="evidence" value="ECO:0007669"/>
    <property type="project" value="UniProtKB-SubCell"/>
</dbReference>
<feature type="domain" description="Multidrug export protein EmrA/FarA alpha-helical hairpin" evidence="12">
    <location>
        <begin position="101"/>
        <end position="222"/>
    </location>
</feature>
<feature type="region of interest" description="Disordered" evidence="10">
    <location>
        <begin position="354"/>
        <end position="375"/>
    </location>
</feature>
<dbReference type="Gene3D" id="1.10.287.470">
    <property type="entry name" value="Helix hairpin bin"/>
    <property type="match status" value="1"/>
</dbReference>
<dbReference type="AlphaFoldDB" id="A0A7Y4P3S3"/>
<evidence type="ECO:0000256" key="8">
    <source>
        <dbReference type="ARBA" id="ARBA00023136"/>
    </source>
</evidence>
<dbReference type="Pfam" id="PF25885">
    <property type="entry name" value="HH_EMRA"/>
    <property type="match status" value="1"/>
</dbReference>
<keyword evidence="3" id="KW-0813">Transport</keyword>
<keyword evidence="6 11" id="KW-0812">Transmembrane</keyword>
<evidence type="ECO:0000256" key="5">
    <source>
        <dbReference type="ARBA" id="ARBA00022519"/>
    </source>
</evidence>
<evidence type="ECO:0000256" key="6">
    <source>
        <dbReference type="ARBA" id="ARBA00022692"/>
    </source>
</evidence>
<evidence type="ECO:0000256" key="10">
    <source>
        <dbReference type="SAM" id="MobiDB-lite"/>
    </source>
</evidence>
<evidence type="ECO:0000256" key="3">
    <source>
        <dbReference type="ARBA" id="ARBA00022448"/>
    </source>
</evidence>
<dbReference type="GO" id="GO:1990961">
    <property type="term" value="P:xenobiotic detoxification by transmembrane export across the plasma membrane"/>
    <property type="evidence" value="ECO:0007669"/>
    <property type="project" value="UniProtKB-ARBA"/>
</dbReference>
<dbReference type="RefSeq" id="WP_171587731.1">
    <property type="nucleotide sequence ID" value="NZ_JABGBO010000001.1"/>
</dbReference>
<keyword evidence="9" id="KW-0175">Coiled coil</keyword>
<evidence type="ECO:0000256" key="9">
    <source>
        <dbReference type="SAM" id="Coils"/>
    </source>
</evidence>
<accession>A0A7Y4P3S3</accession>
<keyword evidence="8 11" id="KW-0472">Membrane</keyword>
<keyword evidence="15" id="KW-1185">Reference proteome</keyword>
<organism evidence="14 15">
    <name type="scientific">Pelistega europaea</name>
    <dbReference type="NCBI Taxonomy" id="106147"/>
    <lineage>
        <taxon>Bacteria</taxon>
        <taxon>Pseudomonadati</taxon>
        <taxon>Pseudomonadota</taxon>
        <taxon>Betaproteobacteria</taxon>
        <taxon>Burkholderiales</taxon>
        <taxon>Alcaligenaceae</taxon>
        <taxon>Pelistega</taxon>
    </lineage>
</organism>
<dbReference type="FunFam" id="2.40.30.170:FF:000003">
    <property type="entry name" value="Multidrug resistance protein A"/>
    <property type="match status" value="1"/>
</dbReference>
<dbReference type="GO" id="GO:0046677">
    <property type="term" value="P:response to antibiotic"/>
    <property type="evidence" value="ECO:0007669"/>
    <property type="project" value="UniProtKB-ARBA"/>
</dbReference>
<dbReference type="GO" id="GO:0015721">
    <property type="term" value="P:bile acid and bile salt transport"/>
    <property type="evidence" value="ECO:0007669"/>
    <property type="project" value="UniProtKB-ARBA"/>
</dbReference>
<name>A0A7Y4P3S3_9BURK</name>
<comment type="subcellular location">
    <subcellularLocation>
        <location evidence="1">Cell inner membrane</location>
        <topology evidence="1">Single-pass membrane protein</topology>
    </subcellularLocation>
</comment>
<comment type="similarity">
    <text evidence="2">Belongs to the membrane fusion protein (MFP) (TC 8.A.1) family.</text>
</comment>
<dbReference type="PANTHER" id="PTHR30386">
    <property type="entry name" value="MEMBRANE FUSION SUBUNIT OF EMRAB-TOLC MULTIDRUG EFFLUX PUMP"/>
    <property type="match status" value="1"/>
</dbReference>
<evidence type="ECO:0000259" key="12">
    <source>
        <dbReference type="Pfam" id="PF25885"/>
    </source>
</evidence>
<proteinExistence type="inferred from homology"/>
<evidence type="ECO:0000256" key="2">
    <source>
        <dbReference type="ARBA" id="ARBA00009477"/>
    </source>
</evidence>
<evidence type="ECO:0000259" key="13">
    <source>
        <dbReference type="Pfam" id="PF25963"/>
    </source>
</evidence>
<evidence type="ECO:0000256" key="11">
    <source>
        <dbReference type="SAM" id="Phobius"/>
    </source>
</evidence>
<dbReference type="InterPro" id="IPR058633">
    <property type="entry name" value="EmrA/FarA_HH"/>
</dbReference>
<keyword evidence="4" id="KW-1003">Cell membrane</keyword>
<dbReference type="Pfam" id="PF25963">
    <property type="entry name" value="Beta-barrel_AAEA"/>
    <property type="match status" value="1"/>
</dbReference>
<protein>
    <submittedName>
        <fullName evidence="14">HlyD family efflux transporter periplasmic adaptor subunit</fullName>
    </submittedName>
</protein>
<comment type="caution">
    <text evidence="14">The sequence shown here is derived from an EMBL/GenBank/DDBJ whole genome shotgun (WGS) entry which is preliminary data.</text>
</comment>
<dbReference type="Gene3D" id="2.40.30.170">
    <property type="match status" value="1"/>
</dbReference>
<evidence type="ECO:0000313" key="14">
    <source>
        <dbReference type="EMBL" id="NOL48751.1"/>
    </source>
</evidence>
<keyword evidence="5" id="KW-0997">Cell inner membrane</keyword>